<evidence type="ECO:0000259" key="4">
    <source>
        <dbReference type="Pfam" id="PF13702"/>
    </source>
</evidence>
<sequence>MEKKIKTKDANSTIKTLDKKENIKYFSKPIHIKEKLDKVQNKKQNNQETDKNNAQQSAIQSTTNQEKKVIHDSTFYTRKFVRNRKEKQKLSKQCHSHSLKDERNIKTRATFKENRKKELLKTKSAKIKESPIKADINKSDYQTHMKHHMLTKHKQKIKEGKQTANTMKTIKDKASDVFKGTVIVVRKAVNSVNNLIAAGSFLIFLIVLILFMAVFSVLSSDSGINSETLPLSPEVLAYTETIEKYAKDYDMEEYINIIQAVMMQESNGQGNDPMQASECPYNIKYPKKPNGITDSDYSILVGIHYLSDCFKKAEVKDCFDRERISLALQGYNYGNGYISWAVKNFGGYTKANAKVFSDMKKDELGWTIYGDPDYVPHVMRYVGISFKGGLEPNFNNIEAWQTKNPYSQARLYGQCTWFAWGRFYEMYGYSPGFIGDGWKCVNQLLNAHPDKFKRSDTPKVGAVFSCIGRNHVGMVIGWDGINITIQEGNLDGKTNTFANAKKDWHTAAYTFEQFRIKCRGVVFAVPIN</sequence>
<reference evidence="5 6" key="1">
    <citation type="journal article" date="2020" name="Microbiome">
        <title>Single-cell genomics of uncultured bacteria reveals dietary fiber responders in the mouse gut microbiota.</title>
        <authorList>
            <person name="Chijiiwa R."/>
            <person name="Hosokawa M."/>
            <person name="Kogawa M."/>
            <person name="Nishikawa Y."/>
            <person name="Ide K."/>
            <person name="Sakanashi C."/>
            <person name="Takahashi K."/>
            <person name="Takeyama H."/>
        </authorList>
    </citation>
    <scope>NUCLEOTIDE SEQUENCE [LARGE SCALE GENOMIC DNA]</scope>
    <source>
        <strain evidence="5">IMSAGC_017</strain>
    </source>
</reference>
<keyword evidence="2" id="KW-0472">Membrane</keyword>
<keyword evidence="2" id="KW-0812">Transmembrane</keyword>
<feature type="domain" description="CwlT-like lysozyme" evidence="4">
    <location>
        <begin position="233"/>
        <end position="361"/>
    </location>
</feature>
<dbReference type="AlphaFoldDB" id="A0A829Z868"/>
<evidence type="ECO:0008006" key="7">
    <source>
        <dbReference type="Google" id="ProtNLM"/>
    </source>
</evidence>
<dbReference type="CDD" id="cd16891">
    <property type="entry name" value="CwlT-like"/>
    <property type="match status" value="1"/>
</dbReference>
<evidence type="ECO:0000313" key="6">
    <source>
        <dbReference type="Proteomes" id="UP000490821"/>
    </source>
</evidence>
<dbReference type="InterPro" id="IPR047194">
    <property type="entry name" value="CwlT-like_lysozyme"/>
</dbReference>
<keyword evidence="2" id="KW-1133">Transmembrane helix</keyword>
<dbReference type="Proteomes" id="UP000490821">
    <property type="component" value="Unassembled WGS sequence"/>
</dbReference>
<feature type="compositionally biased region" description="Polar residues" evidence="1">
    <location>
        <begin position="42"/>
        <end position="64"/>
    </location>
</feature>
<comment type="caution">
    <text evidence="5">The sequence shown here is derived from an EMBL/GenBank/DDBJ whole genome shotgun (WGS) entry which is preliminary data.</text>
</comment>
<feature type="domain" description="Peptidase C51" evidence="3">
    <location>
        <begin position="410"/>
        <end position="489"/>
    </location>
</feature>
<organism evidence="5 6">
    <name type="scientific">Thomasclavelia cocleata</name>
    <dbReference type="NCBI Taxonomy" id="69824"/>
    <lineage>
        <taxon>Bacteria</taxon>
        <taxon>Bacillati</taxon>
        <taxon>Bacillota</taxon>
        <taxon>Erysipelotrichia</taxon>
        <taxon>Erysipelotrichales</taxon>
        <taxon>Coprobacillaceae</taxon>
        <taxon>Thomasclavelia</taxon>
    </lineage>
</organism>
<feature type="region of interest" description="Disordered" evidence="1">
    <location>
        <begin position="40"/>
        <end position="68"/>
    </location>
</feature>
<dbReference type="Gene3D" id="3.90.1720.10">
    <property type="entry name" value="endopeptidase domain like (from Nostoc punctiforme)"/>
    <property type="match status" value="1"/>
</dbReference>
<evidence type="ECO:0000313" key="5">
    <source>
        <dbReference type="EMBL" id="GFI40720.1"/>
    </source>
</evidence>
<dbReference type="Pfam" id="PF05257">
    <property type="entry name" value="CHAP"/>
    <property type="match status" value="1"/>
</dbReference>
<dbReference type="InterPro" id="IPR038765">
    <property type="entry name" value="Papain-like_cys_pep_sf"/>
</dbReference>
<evidence type="ECO:0000256" key="2">
    <source>
        <dbReference type="SAM" id="Phobius"/>
    </source>
</evidence>
<dbReference type="SUPFAM" id="SSF54001">
    <property type="entry name" value="Cysteine proteinases"/>
    <property type="match status" value="1"/>
</dbReference>
<dbReference type="Pfam" id="PF13702">
    <property type="entry name" value="Lysozyme_like"/>
    <property type="match status" value="1"/>
</dbReference>
<dbReference type="EMBL" id="BLMI01000080">
    <property type="protein sequence ID" value="GFI40720.1"/>
    <property type="molecule type" value="Genomic_DNA"/>
</dbReference>
<dbReference type="InterPro" id="IPR023346">
    <property type="entry name" value="Lysozyme-like_dom_sf"/>
</dbReference>
<proteinExistence type="predicted"/>
<accession>A0A829Z868</accession>
<gene>
    <name evidence="5" type="ORF">IMSAGC017_00755</name>
</gene>
<evidence type="ECO:0000256" key="1">
    <source>
        <dbReference type="SAM" id="MobiDB-lite"/>
    </source>
</evidence>
<dbReference type="SUPFAM" id="SSF53955">
    <property type="entry name" value="Lysozyme-like"/>
    <property type="match status" value="1"/>
</dbReference>
<evidence type="ECO:0000259" key="3">
    <source>
        <dbReference type="Pfam" id="PF05257"/>
    </source>
</evidence>
<name>A0A829Z868_9FIRM</name>
<protein>
    <recommendedName>
        <fullName evidence="7">CHAP domain-containing protein</fullName>
    </recommendedName>
</protein>
<dbReference type="InterPro" id="IPR007921">
    <property type="entry name" value="CHAP_dom"/>
</dbReference>
<dbReference type="Gene3D" id="1.10.530.10">
    <property type="match status" value="1"/>
</dbReference>
<feature type="transmembrane region" description="Helical" evidence="2">
    <location>
        <begin position="195"/>
        <end position="218"/>
    </location>
</feature>
<dbReference type="RefSeq" id="WP_172472170.1">
    <property type="nucleotide sequence ID" value="NZ_BLMI01000080.1"/>
</dbReference>